<evidence type="ECO:0000256" key="5">
    <source>
        <dbReference type="ARBA" id="ARBA00012458"/>
    </source>
</evidence>
<dbReference type="RefSeq" id="WP_041954422.1">
    <property type="nucleotide sequence ID" value="NZ_CP009761.1"/>
</dbReference>
<dbReference type="Gene3D" id="3.20.20.20">
    <property type="entry name" value="Dihydropteroate synthase-like"/>
    <property type="match status" value="1"/>
</dbReference>
<evidence type="ECO:0000313" key="13">
    <source>
        <dbReference type="EMBL" id="AIZ36912.1"/>
    </source>
</evidence>
<keyword evidence="10" id="KW-0289">Folate biosynthesis</keyword>
<dbReference type="PROSITE" id="PS00793">
    <property type="entry name" value="DHPS_2"/>
    <property type="match status" value="1"/>
</dbReference>
<dbReference type="UniPathway" id="UPA00077">
    <property type="reaction ID" value="UER00156"/>
</dbReference>
<keyword evidence="8" id="KW-0479">Metal-binding</keyword>
<evidence type="ECO:0000256" key="11">
    <source>
        <dbReference type="ARBA" id="ARBA00030193"/>
    </source>
</evidence>
<accession>A0A0B4S255</accession>
<dbReference type="EMBL" id="CP009761">
    <property type="protein sequence ID" value="AIZ36912.1"/>
    <property type="molecule type" value="Genomic_DNA"/>
</dbReference>
<keyword evidence="14" id="KW-1185">Reference proteome</keyword>
<dbReference type="GO" id="GO:0046872">
    <property type="term" value="F:metal ion binding"/>
    <property type="evidence" value="ECO:0007669"/>
    <property type="project" value="UniProtKB-KW"/>
</dbReference>
<reference evidence="13 14" key="1">
    <citation type="submission" date="2014-10" db="EMBL/GenBank/DDBJ databases">
        <title>Complete genome sequence of Parvimonas micra KCOM 1535 (= ChDC B708).</title>
        <authorList>
            <person name="Kook J.-K."/>
            <person name="Park S.-N."/>
            <person name="Lim Y.K."/>
            <person name="Roh H."/>
        </authorList>
    </citation>
    <scope>NUCLEOTIDE SEQUENCE [LARGE SCALE GENOMIC DNA]</scope>
    <source>
        <strain evidence="14">KCOM 1535 / ChDC B708</strain>
    </source>
</reference>
<dbReference type="GO" id="GO:0005829">
    <property type="term" value="C:cytosol"/>
    <property type="evidence" value="ECO:0007669"/>
    <property type="project" value="TreeGrafter"/>
</dbReference>
<evidence type="ECO:0000313" key="14">
    <source>
        <dbReference type="Proteomes" id="UP000031386"/>
    </source>
</evidence>
<dbReference type="CDD" id="cd00739">
    <property type="entry name" value="DHPS"/>
    <property type="match status" value="1"/>
</dbReference>
<dbReference type="STRING" id="33033.NW74_05965"/>
<evidence type="ECO:0000256" key="8">
    <source>
        <dbReference type="ARBA" id="ARBA00022723"/>
    </source>
</evidence>
<evidence type="ECO:0000256" key="3">
    <source>
        <dbReference type="ARBA" id="ARBA00004763"/>
    </source>
</evidence>
<dbReference type="InterPro" id="IPR006390">
    <property type="entry name" value="DHP_synth_dom"/>
</dbReference>
<sequence length="324" mass="35889">MSDIEFKFGIKSIKNGESTKLCSILNITPDSFSDGGKYFDINKAVKRAKELVSKGVYMLDIGGESTRPGSKLISVEEEIERIVPIIKAIKSEMDVVISVDTWKSEVAKAAIDAGADIINDITGLLGDEKMVDVIANSNVGYIMMFNPVIIRPEHEGSKIFPKFGKNAFITDKDLEYLQSLDILDMMEESFNKTLKIAISKGIEKSRICLDPGIGFALTKRENLELIKGIDRIHDMGYLSFLGVSRKRFVVNILTENNIDSDIKTEEGLSNVDLASAYLSAIASFKGVNILRVHNFDKHFSAILIGDAIRMADKSEDINFGAYKK</sequence>
<feature type="domain" description="Pterin-binding" evidence="12">
    <location>
        <begin position="19"/>
        <end position="303"/>
    </location>
</feature>
<dbReference type="GO" id="GO:0004156">
    <property type="term" value="F:dihydropteroate synthase activity"/>
    <property type="evidence" value="ECO:0007669"/>
    <property type="project" value="UniProtKB-EC"/>
</dbReference>
<organism evidence="13 14">
    <name type="scientific">Parvimonas micra</name>
    <dbReference type="NCBI Taxonomy" id="33033"/>
    <lineage>
        <taxon>Bacteria</taxon>
        <taxon>Bacillati</taxon>
        <taxon>Bacillota</taxon>
        <taxon>Tissierellia</taxon>
        <taxon>Tissierellales</taxon>
        <taxon>Peptoniphilaceae</taxon>
        <taxon>Parvimonas</taxon>
    </lineage>
</organism>
<comment type="pathway">
    <text evidence="3">Cofactor biosynthesis; tetrahydrofolate biosynthesis; 7,8-dihydrofolate from 2-amino-4-hydroxy-6-hydroxymethyl-7,8-dihydropteridine diphosphate and 4-aminobenzoate: step 1/2.</text>
</comment>
<evidence type="ECO:0000256" key="10">
    <source>
        <dbReference type="ARBA" id="ARBA00022909"/>
    </source>
</evidence>
<dbReference type="SUPFAM" id="SSF51717">
    <property type="entry name" value="Dihydropteroate synthetase-like"/>
    <property type="match status" value="1"/>
</dbReference>
<keyword evidence="7" id="KW-0808">Transferase</keyword>
<comment type="catalytic activity">
    <reaction evidence="1">
        <text>(7,8-dihydropterin-6-yl)methyl diphosphate + 4-aminobenzoate = 7,8-dihydropteroate + diphosphate</text>
        <dbReference type="Rhea" id="RHEA:19949"/>
        <dbReference type="ChEBI" id="CHEBI:17836"/>
        <dbReference type="ChEBI" id="CHEBI:17839"/>
        <dbReference type="ChEBI" id="CHEBI:33019"/>
        <dbReference type="ChEBI" id="CHEBI:72950"/>
        <dbReference type="EC" id="2.5.1.15"/>
    </reaction>
</comment>
<dbReference type="GO" id="GO:0046654">
    <property type="term" value="P:tetrahydrofolate biosynthetic process"/>
    <property type="evidence" value="ECO:0007669"/>
    <property type="project" value="UniProtKB-UniPathway"/>
</dbReference>
<dbReference type="InterPro" id="IPR045031">
    <property type="entry name" value="DHP_synth-like"/>
</dbReference>
<evidence type="ECO:0000256" key="1">
    <source>
        <dbReference type="ARBA" id="ARBA00000012"/>
    </source>
</evidence>
<evidence type="ECO:0000256" key="7">
    <source>
        <dbReference type="ARBA" id="ARBA00022679"/>
    </source>
</evidence>
<evidence type="ECO:0000256" key="9">
    <source>
        <dbReference type="ARBA" id="ARBA00022842"/>
    </source>
</evidence>
<dbReference type="EC" id="2.5.1.15" evidence="5"/>
<proteinExistence type="inferred from homology"/>
<dbReference type="PANTHER" id="PTHR20941">
    <property type="entry name" value="FOLATE SYNTHESIS PROTEINS"/>
    <property type="match status" value="1"/>
</dbReference>
<dbReference type="NCBIfam" id="TIGR01496">
    <property type="entry name" value="DHPS"/>
    <property type="match status" value="1"/>
</dbReference>
<dbReference type="KEGG" id="pmic:NW74_05965"/>
<dbReference type="GO" id="GO:0046656">
    <property type="term" value="P:folic acid biosynthetic process"/>
    <property type="evidence" value="ECO:0007669"/>
    <property type="project" value="UniProtKB-KW"/>
</dbReference>
<dbReference type="OrthoDB" id="9811744at2"/>
<evidence type="ECO:0000256" key="4">
    <source>
        <dbReference type="ARBA" id="ARBA00009503"/>
    </source>
</evidence>
<name>A0A0B4S255_9FIRM</name>
<dbReference type="PANTHER" id="PTHR20941:SF1">
    <property type="entry name" value="FOLIC ACID SYNTHESIS PROTEIN FOL1"/>
    <property type="match status" value="1"/>
</dbReference>
<protein>
    <recommendedName>
        <fullName evidence="6">Dihydropteroate synthase</fullName>
        <ecNumber evidence="5">2.5.1.15</ecNumber>
    </recommendedName>
    <alternativeName>
        <fullName evidence="11">Dihydropteroate pyrophosphorylase</fullName>
    </alternativeName>
</protein>
<comment type="cofactor">
    <cofactor evidence="2">
        <name>Mg(2+)</name>
        <dbReference type="ChEBI" id="CHEBI:18420"/>
    </cofactor>
</comment>
<dbReference type="InterPro" id="IPR011005">
    <property type="entry name" value="Dihydropteroate_synth-like_sf"/>
</dbReference>
<gene>
    <name evidence="13" type="ORF">NW74_05965</name>
</gene>
<keyword evidence="9" id="KW-0460">Magnesium</keyword>
<evidence type="ECO:0000256" key="2">
    <source>
        <dbReference type="ARBA" id="ARBA00001946"/>
    </source>
</evidence>
<dbReference type="AlphaFoldDB" id="A0A0B4S255"/>
<evidence type="ECO:0000259" key="12">
    <source>
        <dbReference type="PROSITE" id="PS50972"/>
    </source>
</evidence>
<dbReference type="Proteomes" id="UP000031386">
    <property type="component" value="Chromosome"/>
</dbReference>
<dbReference type="Pfam" id="PF00809">
    <property type="entry name" value="Pterin_bind"/>
    <property type="match status" value="1"/>
</dbReference>
<evidence type="ECO:0000256" key="6">
    <source>
        <dbReference type="ARBA" id="ARBA00016919"/>
    </source>
</evidence>
<comment type="similarity">
    <text evidence="4">Belongs to the DHPS family.</text>
</comment>
<dbReference type="InterPro" id="IPR000489">
    <property type="entry name" value="Pterin-binding_dom"/>
</dbReference>
<dbReference type="PROSITE" id="PS50972">
    <property type="entry name" value="PTERIN_BINDING"/>
    <property type="match status" value="1"/>
</dbReference>